<dbReference type="Proteomes" id="UP000237684">
    <property type="component" value="Unassembled WGS sequence"/>
</dbReference>
<evidence type="ECO:0000313" key="3">
    <source>
        <dbReference type="Proteomes" id="UP000237684"/>
    </source>
</evidence>
<dbReference type="InterPro" id="IPR029044">
    <property type="entry name" value="Nucleotide-diphossugar_trans"/>
</dbReference>
<evidence type="ECO:0000259" key="1">
    <source>
        <dbReference type="Pfam" id="PF00535"/>
    </source>
</evidence>
<dbReference type="OrthoDB" id="9771846at2"/>
<dbReference type="PANTHER" id="PTHR43179">
    <property type="entry name" value="RHAMNOSYLTRANSFERASE WBBL"/>
    <property type="match status" value="1"/>
</dbReference>
<organism evidence="2 3">
    <name type="scientific">Abditibacterium utsteinense</name>
    <dbReference type="NCBI Taxonomy" id="1960156"/>
    <lineage>
        <taxon>Bacteria</taxon>
        <taxon>Pseudomonadati</taxon>
        <taxon>Abditibacteriota</taxon>
        <taxon>Abditibacteriia</taxon>
        <taxon>Abditibacteriales</taxon>
        <taxon>Abditibacteriaceae</taxon>
        <taxon>Abditibacterium</taxon>
    </lineage>
</organism>
<dbReference type="SUPFAM" id="SSF53448">
    <property type="entry name" value="Nucleotide-diphospho-sugar transferases"/>
    <property type="match status" value="1"/>
</dbReference>
<dbReference type="Pfam" id="PF00535">
    <property type="entry name" value="Glycos_transf_2"/>
    <property type="match status" value="1"/>
</dbReference>
<reference evidence="2 3" key="1">
    <citation type="journal article" date="2018" name="Syst. Appl. Microbiol.">
        <title>Abditibacterium utsteinense sp. nov., the first cultivated member of candidate phylum FBP, isolated from ice-free Antarctic soil samples.</title>
        <authorList>
            <person name="Tahon G."/>
            <person name="Tytgat B."/>
            <person name="Lebbe L."/>
            <person name="Carlier A."/>
            <person name="Willems A."/>
        </authorList>
    </citation>
    <scope>NUCLEOTIDE SEQUENCE [LARGE SCALE GENOMIC DNA]</scope>
    <source>
        <strain evidence="2 3">LMG 29911</strain>
    </source>
</reference>
<proteinExistence type="predicted"/>
<dbReference type="InterPro" id="IPR001173">
    <property type="entry name" value="Glyco_trans_2-like"/>
</dbReference>
<name>A0A2S8SXC9_9BACT</name>
<dbReference type="PANTHER" id="PTHR43179:SF7">
    <property type="entry name" value="RHAMNOSYLTRANSFERASE WBBL"/>
    <property type="match status" value="1"/>
</dbReference>
<protein>
    <recommendedName>
        <fullName evidence="1">Glycosyltransferase 2-like domain-containing protein</fullName>
    </recommendedName>
</protein>
<accession>A0A2S8SXC9</accession>
<dbReference type="CDD" id="cd04186">
    <property type="entry name" value="GT_2_like_c"/>
    <property type="match status" value="1"/>
</dbReference>
<dbReference type="InParanoid" id="A0A2S8SXC9"/>
<dbReference type="AlphaFoldDB" id="A0A2S8SXC9"/>
<comment type="caution">
    <text evidence="2">The sequence shown here is derived from an EMBL/GenBank/DDBJ whole genome shotgun (WGS) entry which is preliminary data.</text>
</comment>
<feature type="domain" description="Glycosyltransferase 2-like" evidence="1">
    <location>
        <begin position="3"/>
        <end position="99"/>
    </location>
</feature>
<evidence type="ECO:0000313" key="2">
    <source>
        <dbReference type="EMBL" id="PQV65409.1"/>
    </source>
</evidence>
<gene>
    <name evidence="2" type="ORF">B1R32_101150</name>
</gene>
<dbReference type="RefSeq" id="WP_105482148.1">
    <property type="nucleotide sequence ID" value="NZ_NIGF01000001.1"/>
</dbReference>
<dbReference type="Gene3D" id="3.90.550.10">
    <property type="entry name" value="Spore Coat Polysaccharide Biosynthesis Protein SpsA, Chain A"/>
    <property type="match status" value="1"/>
</dbReference>
<keyword evidence="3" id="KW-1185">Reference proteome</keyword>
<dbReference type="EMBL" id="NIGF01000001">
    <property type="protein sequence ID" value="PQV65409.1"/>
    <property type="molecule type" value="Genomic_DNA"/>
</dbReference>
<sequence>MLSILIVNWNTRDYLRACLQSLRTTCRDVEHEIIVVDNDSQDESAQMVTDEFPEVILLAQTYNLGFAAGNNLAFSRARGDFIWLLNPDTEVLGAAPQVLLHFLWNQSQIGGVASALIDARDGTIQRSCRTFPTPRALWAQGLGLAFLFPRSKRFGFYKMGWWNHRDARRVEQPMASSLMLRRAAIEAAGGLFDEDFPIFFNDVDLCLRLETANWPIWYWPEARVKHWGGAATSQIRAAMIRESHRSLRRFYQKHYRATTSSFIFCGTLFMAEIAGRLRGFAVQRREKKRRPN</sequence>